<dbReference type="PANTHER" id="PTHR24055">
    <property type="entry name" value="MITOGEN-ACTIVATED PROTEIN KINASE"/>
    <property type="match status" value="1"/>
</dbReference>
<feature type="region of interest" description="Disordered" evidence="13">
    <location>
        <begin position="905"/>
        <end position="929"/>
    </location>
</feature>
<evidence type="ECO:0000256" key="1">
    <source>
        <dbReference type="ARBA" id="ARBA00001946"/>
    </source>
</evidence>
<dbReference type="GO" id="GO:0004707">
    <property type="term" value="F:MAP kinase activity"/>
    <property type="evidence" value="ECO:0007669"/>
    <property type="project" value="UniProtKB-EC"/>
</dbReference>
<dbReference type="InterPro" id="IPR017441">
    <property type="entry name" value="Protein_kinase_ATP_BS"/>
</dbReference>
<dbReference type="Proteomes" id="UP000828390">
    <property type="component" value="Unassembled WGS sequence"/>
</dbReference>
<feature type="compositionally biased region" description="Polar residues" evidence="13">
    <location>
        <begin position="599"/>
        <end position="616"/>
    </location>
</feature>
<organism evidence="15 16">
    <name type="scientific">Dreissena polymorpha</name>
    <name type="common">Zebra mussel</name>
    <name type="synonym">Mytilus polymorpha</name>
    <dbReference type="NCBI Taxonomy" id="45954"/>
    <lineage>
        <taxon>Eukaryota</taxon>
        <taxon>Metazoa</taxon>
        <taxon>Spiralia</taxon>
        <taxon>Lophotrochozoa</taxon>
        <taxon>Mollusca</taxon>
        <taxon>Bivalvia</taxon>
        <taxon>Autobranchia</taxon>
        <taxon>Heteroconchia</taxon>
        <taxon>Euheterodonta</taxon>
        <taxon>Imparidentia</taxon>
        <taxon>Neoheterodontei</taxon>
        <taxon>Myida</taxon>
        <taxon>Dreissenoidea</taxon>
        <taxon>Dreissenidae</taxon>
        <taxon>Dreissena</taxon>
    </lineage>
</organism>
<comment type="catalytic activity">
    <reaction evidence="9 12">
        <text>L-threonyl-[protein] + ATP = O-phospho-L-threonyl-[protein] + ADP + H(+)</text>
        <dbReference type="Rhea" id="RHEA:46608"/>
        <dbReference type="Rhea" id="RHEA-COMP:11060"/>
        <dbReference type="Rhea" id="RHEA-COMP:11605"/>
        <dbReference type="ChEBI" id="CHEBI:15378"/>
        <dbReference type="ChEBI" id="CHEBI:30013"/>
        <dbReference type="ChEBI" id="CHEBI:30616"/>
        <dbReference type="ChEBI" id="CHEBI:61977"/>
        <dbReference type="ChEBI" id="CHEBI:456216"/>
        <dbReference type="EC" id="2.7.11.24"/>
    </reaction>
</comment>
<feature type="compositionally biased region" description="Polar residues" evidence="13">
    <location>
        <begin position="840"/>
        <end position="858"/>
    </location>
</feature>
<keyword evidence="3 12" id="KW-0723">Serine/threonine-protein kinase</keyword>
<dbReference type="FunFam" id="3.30.200.20:FF:000028">
    <property type="entry name" value="Mitogen-activated protein kinase"/>
    <property type="match status" value="1"/>
</dbReference>
<comment type="activity regulation">
    <text evidence="12">Activated by threonine and tyrosine phosphorylation.</text>
</comment>
<evidence type="ECO:0000256" key="9">
    <source>
        <dbReference type="ARBA" id="ARBA00047592"/>
    </source>
</evidence>
<keyword evidence="4" id="KW-0597">Phosphoprotein</keyword>
<evidence type="ECO:0000256" key="11">
    <source>
        <dbReference type="PROSITE-ProRule" id="PRU10141"/>
    </source>
</evidence>
<dbReference type="Pfam" id="PF00069">
    <property type="entry name" value="Pkinase"/>
    <property type="match status" value="1"/>
</dbReference>
<dbReference type="Gene3D" id="3.30.200.20">
    <property type="entry name" value="Phosphorylase Kinase, domain 1"/>
    <property type="match status" value="1"/>
</dbReference>
<protein>
    <recommendedName>
        <fullName evidence="2 12">Mitogen-activated protein kinase</fullName>
        <ecNumber evidence="2 12">2.7.11.24</ecNumber>
    </recommendedName>
</protein>
<feature type="region of interest" description="Disordered" evidence="13">
    <location>
        <begin position="723"/>
        <end position="744"/>
    </location>
</feature>
<feature type="compositionally biased region" description="Low complexity" evidence="13">
    <location>
        <begin position="813"/>
        <end position="830"/>
    </location>
</feature>
<dbReference type="InterPro" id="IPR011009">
    <property type="entry name" value="Kinase-like_dom_sf"/>
</dbReference>
<evidence type="ECO:0000313" key="15">
    <source>
        <dbReference type="EMBL" id="KAH3889977.1"/>
    </source>
</evidence>
<evidence type="ECO:0000256" key="12">
    <source>
        <dbReference type="RuleBase" id="RU361165"/>
    </source>
</evidence>
<feature type="region of interest" description="Disordered" evidence="13">
    <location>
        <begin position="802"/>
        <end position="866"/>
    </location>
</feature>
<feature type="region of interest" description="Disordered" evidence="13">
    <location>
        <begin position="992"/>
        <end position="1020"/>
    </location>
</feature>
<dbReference type="InterPro" id="IPR000719">
    <property type="entry name" value="Prot_kinase_dom"/>
</dbReference>
<dbReference type="EMBL" id="JAIWYP010000001">
    <property type="protein sequence ID" value="KAH3889977.1"/>
    <property type="molecule type" value="Genomic_DNA"/>
</dbReference>
<keyword evidence="6 11" id="KW-0547">Nucleotide-binding</keyword>
<keyword evidence="5 12" id="KW-0808">Transferase</keyword>
<evidence type="ECO:0000259" key="14">
    <source>
        <dbReference type="PROSITE" id="PS50011"/>
    </source>
</evidence>
<feature type="binding site" evidence="11">
    <location>
        <position position="64"/>
    </location>
    <ligand>
        <name>ATP</name>
        <dbReference type="ChEBI" id="CHEBI:30616"/>
    </ligand>
</feature>
<dbReference type="PROSITE" id="PS01351">
    <property type="entry name" value="MAPK"/>
    <property type="match status" value="1"/>
</dbReference>
<dbReference type="InterPro" id="IPR050117">
    <property type="entry name" value="MAPK"/>
</dbReference>
<feature type="compositionally biased region" description="Basic and acidic residues" evidence="13">
    <location>
        <begin position="523"/>
        <end position="535"/>
    </location>
</feature>
<comment type="caution">
    <text evidence="15">The sequence shown here is derived from an EMBL/GenBank/DDBJ whole genome shotgun (WGS) entry which is preliminary data.</text>
</comment>
<evidence type="ECO:0000256" key="13">
    <source>
        <dbReference type="SAM" id="MobiDB-lite"/>
    </source>
</evidence>
<dbReference type="InterPro" id="IPR008271">
    <property type="entry name" value="Ser/Thr_kinase_AS"/>
</dbReference>
<comment type="catalytic activity">
    <reaction evidence="10">
        <text>L-seryl-[protein] + ATP = O-phospho-L-seryl-[protein] + ADP + H(+)</text>
        <dbReference type="Rhea" id="RHEA:17989"/>
        <dbReference type="Rhea" id="RHEA-COMP:9863"/>
        <dbReference type="Rhea" id="RHEA-COMP:11604"/>
        <dbReference type="ChEBI" id="CHEBI:15378"/>
        <dbReference type="ChEBI" id="CHEBI:29999"/>
        <dbReference type="ChEBI" id="CHEBI:30616"/>
        <dbReference type="ChEBI" id="CHEBI:83421"/>
        <dbReference type="ChEBI" id="CHEBI:456216"/>
        <dbReference type="EC" id="2.7.11.24"/>
    </reaction>
</comment>
<dbReference type="PROSITE" id="PS00107">
    <property type="entry name" value="PROTEIN_KINASE_ATP"/>
    <property type="match status" value="1"/>
</dbReference>
<feature type="domain" description="Protein kinase" evidence="14">
    <location>
        <begin position="34"/>
        <end position="326"/>
    </location>
</feature>
<evidence type="ECO:0000256" key="4">
    <source>
        <dbReference type="ARBA" id="ARBA00022553"/>
    </source>
</evidence>
<evidence type="ECO:0000256" key="8">
    <source>
        <dbReference type="ARBA" id="ARBA00022840"/>
    </source>
</evidence>
<keyword evidence="8 11" id="KW-0067">ATP-binding</keyword>
<evidence type="ECO:0000256" key="10">
    <source>
        <dbReference type="ARBA" id="ARBA00048312"/>
    </source>
</evidence>
<evidence type="ECO:0000256" key="3">
    <source>
        <dbReference type="ARBA" id="ARBA00022527"/>
    </source>
</evidence>
<feature type="compositionally biased region" description="Basic residues" evidence="13">
    <location>
        <begin position="549"/>
        <end position="565"/>
    </location>
</feature>
<keyword evidence="7 12" id="KW-0418">Kinase</keyword>
<comment type="cofactor">
    <cofactor evidence="1 12">
        <name>Mg(2+)</name>
        <dbReference type="ChEBI" id="CHEBI:18420"/>
    </cofactor>
</comment>
<sequence length="1060" mass="118953">MGDNKKKDELLQKKLEFLKQRALNVKFDIDTVEFQPIENIGIGAYGVVCSAICRKTNDRVAIKKIPNVFDLRDAAKRAYREIKILKHFKHDNIIHIRKILKPKECMNDFRDVYVVFDLMESDLHKIIYSKQELTEEHVRYFLYQILRGLKYIHSAQVIHRDLKPSNLLVNEDCQLRIGDFGMARGFSASSVEPSFFMTQYVATRFYRAPEIMMSLIEYGAAVDMWSVGCIFAEMLGRKYLFNGKNSIEQIKLIVGLLGNPDAEIISMIQSQLLKSFFQEMGPRKPVSWASVYPKASKKAVNLLGRMLVLNPKKRITVEQALVHPFLNKYHDPDDEPICVPTFNFDFEKENLTLPHLREVIHKEIMEYYEPRTPTFSFTAELRPVPKLDEGKEGPAHGLPSLFKDYQNSQDMKGTPDSSEGQSKSDEAVFKRPLSAKNRGPQVSVLTDNLLKSESDIEMLSARSTDERQPMSATVEEQKSKEGEVGNENLKENAEPVRDEKHKTISEGTKNLIKAALLNASFKKRTDSMSEDERPKPMTAAQRQRQREDKRKKKKEKTLERKRKEKKAATSEEQLTSADMEALNRWMMMQKVNIPIAPRPSNTIATPDQTKTGLKSSDNALPGFSNSERNVQQGTLDLLQQRILANAQDSRQEMPMAEALSKVPSTGQLPDLPLQGVGGVSVSKKASDFSVDFSSVPLGELDFLTMVSSPEIVKMLSQNAAESQQQFPNISRTQSQFSNESTSQFTDNSFVDTTVPFPSADSDTTNFLRSLCASSMLSNENTLNDQHHGYGVQQTNELNVLPNYQNSLLPNPYQHQCQQSSSPGSQHSVSSADRSPHFLDSTGNQTCVQQNQSNSTPSNMMPYFGNISNKNEAQADASLFMGAGSFQNQFVYSNQNFENVRNQSTFQQEFQDSQTSSSNSNSPPPLLVNTRHPQMSFQNIFQSGAMGGHSQQPDETQLDLVSMLTQQLSKSSVHDFCPPLALTPRGTGGGYGVGVDLDSLMDPQPADQGDGPDPEPSPLSSSILADWMDMTSNLNIDLDALEQELTSPMSLSYNDLNMYPS</sequence>
<evidence type="ECO:0000256" key="6">
    <source>
        <dbReference type="ARBA" id="ARBA00022741"/>
    </source>
</evidence>
<proteinExistence type="inferred from homology"/>
<dbReference type="OrthoDB" id="192887at2759"/>
<feature type="region of interest" description="Disordered" evidence="13">
    <location>
        <begin position="523"/>
        <end position="576"/>
    </location>
</feature>
<dbReference type="AlphaFoldDB" id="A0A9D4NAX8"/>
<reference evidence="15" key="2">
    <citation type="submission" date="2020-11" db="EMBL/GenBank/DDBJ databases">
        <authorList>
            <person name="McCartney M.A."/>
            <person name="Auch B."/>
            <person name="Kono T."/>
            <person name="Mallez S."/>
            <person name="Becker A."/>
            <person name="Gohl D.M."/>
            <person name="Silverstein K.A.T."/>
            <person name="Koren S."/>
            <person name="Bechman K.B."/>
            <person name="Herman A."/>
            <person name="Abrahante J.E."/>
            <person name="Garbe J."/>
        </authorList>
    </citation>
    <scope>NUCLEOTIDE SEQUENCE</scope>
    <source>
        <strain evidence="15">Duluth1</strain>
        <tissue evidence="15">Whole animal</tissue>
    </source>
</reference>
<dbReference type="EC" id="2.7.11.24" evidence="2 12"/>
<feature type="region of interest" description="Disordered" evidence="13">
    <location>
        <begin position="386"/>
        <end position="442"/>
    </location>
</feature>
<gene>
    <name evidence="15" type="ORF">DPMN_014044</name>
</gene>
<feature type="compositionally biased region" description="Polar residues" evidence="13">
    <location>
        <begin position="905"/>
        <end position="914"/>
    </location>
</feature>
<accession>A0A9D4NAX8</accession>
<evidence type="ECO:0000256" key="2">
    <source>
        <dbReference type="ARBA" id="ARBA00012411"/>
    </source>
</evidence>
<dbReference type="Gene3D" id="1.10.510.10">
    <property type="entry name" value="Transferase(Phosphotransferase) domain 1"/>
    <property type="match status" value="1"/>
</dbReference>
<keyword evidence="16" id="KW-1185">Reference proteome</keyword>
<reference evidence="15" key="1">
    <citation type="journal article" date="2019" name="bioRxiv">
        <title>The Genome of the Zebra Mussel, Dreissena polymorpha: A Resource for Invasive Species Research.</title>
        <authorList>
            <person name="McCartney M.A."/>
            <person name="Auch B."/>
            <person name="Kono T."/>
            <person name="Mallez S."/>
            <person name="Zhang Y."/>
            <person name="Obille A."/>
            <person name="Becker A."/>
            <person name="Abrahante J.E."/>
            <person name="Garbe J."/>
            <person name="Badalamenti J.P."/>
            <person name="Herman A."/>
            <person name="Mangelson H."/>
            <person name="Liachko I."/>
            <person name="Sullivan S."/>
            <person name="Sone E.D."/>
            <person name="Koren S."/>
            <person name="Silverstein K.A.T."/>
            <person name="Beckman K.B."/>
            <person name="Gohl D.M."/>
        </authorList>
    </citation>
    <scope>NUCLEOTIDE SEQUENCE</scope>
    <source>
        <strain evidence="15">Duluth1</strain>
        <tissue evidence="15">Whole animal</tissue>
    </source>
</reference>
<evidence type="ECO:0000313" key="16">
    <source>
        <dbReference type="Proteomes" id="UP000828390"/>
    </source>
</evidence>
<evidence type="ECO:0000256" key="5">
    <source>
        <dbReference type="ARBA" id="ARBA00022679"/>
    </source>
</evidence>
<name>A0A9D4NAX8_DREPO</name>
<feature type="compositionally biased region" description="Low complexity" evidence="13">
    <location>
        <begin position="1001"/>
        <end position="1010"/>
    </location>
</feature>
<feature type="compositionally biased region" description="Polar residues" evidence="13">
    <location>
        <begin position="405"/>
        <end position="421"/>
    </location>
</feature>
<feature type="compositionally biased region" description="Basic and acidic residues" evidence="13">
    <location>
        <begin position="475"/>
        <end position="504"/>
    </location>
</feature>
<feature type="region of interest" description="Disordered" evidence="13">
    <location>
        <begin position="596"/>
        <end position="616"/>
    </location>
</feature>
<evidence type="ECO:0000256" key="7">
    <source>
        <dbReference type="ARBA" id="ARBA00022777"/>
    </source>
</evidence>
<comment type="similarity">
    <text evidence="12">Belongs to the protein kinase superfamily. Ser/Thr protein kinase family. MAP kinase subfamily.</text>
</comment>
<keyword evidence="12" id="KW-0460">Magnesium</keyword>
<dbReference type="SMART" id="SM00220">
    <property type="entry name" value="S_TKc"/>
    <property type="match status" value="1"/>
</dbReference>
<dbReference type="InterPro" id="IPR003527">
    <property type="entry name" value="MAP_kinase_CS"/>
</dbReference>
<dbReference type="GO" id="GO:0005524">
    <property type="term" value="F:ATP binding"/>
    <property type="evidence" value="ECO:0007669"/>
    <property type="project" value="UniProtKB-UniRule"/>
</dbReference>
<dbReference type="SUPFAM" id="SSF56112">
    <property type="entry name" value="Protein kinase-like (PK-like)"/>
    <property type="match status" value="1"/>
</dbReference>
<dbReference type="FunFam" id="1.10.510.10:FF:000013">
    <property type="entry name" value="Mitogen-activated protein kinase"/>
    <property type="match status" value="1"/>
</dbReference>
<dbReference type="PROSITE" id="PS50011">
    <property type="entry name" value="PROTEIN_KINASE_DOM"/>
    <property type="match status" value="1"/>
</dbReference>
<dbReference type="PROSITE" id="PS00108">
    <property type="entry name" value="PROTEIN_KINASE_ST"/>
    <property type="match status" value="1"/>
</dbReference>
<feature type="region of interest" description="Disordered" evidence="13">
    <location>
        <begin position="459"/>
        <end position="506"/>
    </location>
</feature>